<dbReference type="InterPro" id="IPR009323">
    <property type="entry name" value="DUF979"/>
</dbReference>
<feature type="transmembrane region" description="Helical" evidence="1">
    <location>
        <begin position="35"/>
        <end position="51"/>
    </location>
</feature>
<sequence>MIRLEAIYVLMGLMLAGIAIVNFRDRRSHMPVRNTVFWALYAVIFLLGSHLGDFTNGILVLLMVLTASRGLATSSRDASTPDARAESAARWGNRLFVPVLVVPVATFLGSLLLGRLVIGGTPLVDPKQVTQVALGLATVLALITALVMLRPPIFAPITEARRLMDSVGWAAVLPQALAALGALFAAAGVGKIIAELATTYLPLGTPTAAVVAYAVGMALFTIIMGNAFAAFPVMTAGIGLPLVVQQYQGDVVIVTAIGMLSGFCGTLMTPMAANFNIVPAALLELRDRYGVIKAQVPTALMLLAANIVLLAYFAFPR</sequence>
<dbReference type="Pfam" id="PF06166">
    <property type="entry name" value="DUF979"/>
    <property type="match status" value="1"/>
</dbReference>
<dbReference type="OMA" id="CWLTRDT"/>
<reference evidence="2 3" key="1">
    <citation type="journal article" date="2018" name="Nat. Biotechnol.">
        <title>A standardized bacterial taxonomy based on genome phylogeny substantially revises the tree of life.</title>
        <authorList>
            <person name="Parks D.H."/>
            <person name="Chuvochina M."/>
            <person name="Waite D.W."/>
            <person name="Rinke C."/>
            <person name="Skarshewski A."/>
            <person name="Chaumeil P.A."/>
            <person name="Hugenholtz P."/>
        </authorList>
    </citation>
    <scope>NUCLEOTIDE SEQUENCE [LARGE SCALE GENOMIC DNA]</scope>
    <source>
        <strain evidence="2">UBA8844</strain>
    </source>
</reference>
<keyword evidence="1" id="KW-0472">Membrane</keyword>
<evidence type="ECO:0000313" key="2">
    <source>
        <dbReference type="EMBL" id="HCT57839.1"/>
    </source>
</evidence>
<feature type="transmembrane region" description="Helical" evidence="1">
    <location>
        <begin position="130"/>
        <end position="149"/>
    </location>
</feature>
<feature type="transmembrane region" description="Helical" evidence="1">
    <location>
        <begin position="251"/>
        <end position="272"/>
    </location>
</feature>
<feature type="transmembrane region" description="Helical" evidence="1">
    <location>
        <begin position="95"/>
        <end position="118"/>
    </location>
</feature>
<organism evidence="2 3">
    <name type="scientific">Gemmatimonas aurantiaca</name>
    <dbReference type="NCBI Taxonomy" id="173480"/>
    <lineage>
        <taxon>Bacteria</taxon>
        <taxon>Pseudomonadati</taxon>
        <taxon>Gemmatimonadota</taxon>
        <taxon>Gemmatimonadia</taxon>
        <taxon>Gemmatimonadales</taxon>
        <taxon>Gemmatimonadaceae</taxon>
        <taxon>Gemmatimonas</taxon>
    </lineage>
</organism>
<dbReference type="EMBL" id="DPIY01000010">
    <property type="protein sequence ID" value="HCT57839.1"/>
    <property type="molecule type" value="Genomic_DNA"/>
</dbReference>
<accession>A0A3D4V9N8</accession>
<comment type="caution">
    <text evidence="2">The sequence shown here is derived from an EMBL/GenBank/DDBJ whole genome shotgun (WGS) entry which is preliminary data.</text>
</comment>
<feature type="transmembrane region" description="Helical" evidence="1">
    <location>
        <begin position="213"/>
        <end position="244"/>
    </location>
</feature>
<protein>
    <submittedName>
        <fullName evidence="2">DUF979 domain-containing protein</fullName>
    </submittedName>
</protein>
<feature type="transmembrane region" description="Helical" evidence="1">
    <location>
        <begin position="169"/>
        <end position="193"/>
    </location>
</feature>
<dbReference type="AlphaFoldDB" id="A0A3D4V9N8"/>
<evidence type="ECO:0000313" key="3">
    <source>
        <dbReference type="Proteomes" id="UP000264071"/>
    </source>
</evidence>
<name>A0A3D4V9N8_9BACT</name>
<gene>
    <name evidence="2" type="ORF">DGD08_11615</name>
</gene>
<keyword evidence="1" id="KW-0812">Transmembrane</keyword>
<evidence type="ECO:0000256" key="1">
    <source>
        <dbReference type="SAM" id="Phobius"/>
    </source>
</evidence>
<proteinExistence type="predicted"/>
<dbReference type="Proteomes" id="UP000264071">
    <property type="component" value="Unassembled WGS sequence"/>
</dbReference>
<feature type="transmembrane region" description="Helical" evidence="1">
    <location>
        <begin position="292"/>
        <end position="315"/>
    </location>
</feature>
<feature type="transmembrane region" description="Helical" evidence="1">
    <location>
        <begin position="6"/>
        <end position="23"/>
    </location>
</feature>
<keyword evidence="1" id="KW-1133">Transmembrane helix</keyword>